<keyword evidence="1" id="KW-0812">Transmembrane</keyword>
<comment type="caution">
    <text evidence="2">The sequence shown here is derived from an EMBL/GenBank/DDBJ whole genome shotgun (WGS) entry which is preliminary data.</text>
</comment>
<accession>A0A1E3W9I6</accession>
<keyword evidence="3" id="KW-1185">Reference proteome</keyword>
<organism evidence="2 3">
    <name type="scientific">Methyloceanibacter marginalis</name>
    <dbReference type="NCBI Taxonomy" id="1774971"/>
    <lineage>
        <taxon>Bacteria</taxon>
        <taxon>Pseudomonadati</taxon>
        <taxon>Pseudomonadota</taxon>
        <taxon>Alphaproteobacteria</taxon>
        <taxon>Hyphomicrobiales</taxon>
        <taxon>Hyphomicrobiaceae</taxon>
        <taxon>Methyloceanibacter</taxon>
    </lineage>
</organism>
<reference evidence="2 3" key="1">
    <citation type="journal article" date="2016" name="Environ. Microbiol.">
        <title>New Methyloceanibacter diversity from North Sea sediments includes methanotroph containing solely the soluble methane monooxygenase.</title>
        <authorList>
            <person name="Vekeman B."/>
            <person name="Kerckhof F.M."/>
            <person name="Cremers G."/>
            <person name="de Vos P."/>
            <person name="Vandamme P."/>
            <person name="Boon N."/>
            <person name="Op den Camp H.J."/>
            <person name="Heylen K."/>
        </authorList>
    </citation>
    <scope>NUCLEOTIDE SEQUENCE [LARGE SCALE GENOMIC DNA]</scope>
    <source>
        <strain evidence="2 3">R-67177</strain>
    </source>
</reference>
<keyword evidence="1" id="KW-0472">Membrane</keyword>
<name>A0A1E3W9I6_9HYPH</name>
<gene>
    <name evidence="2" type="ORF">AUC71_01735</name>
</gene>
<keyword evidence="1" id="KW-1133">Transmembrane helix</keyword>
<proteinExistence type="predicted"/>
<evidence type="ECO:0000313" key="3">
    <source>
        <dbReference type="Proteomes" id="UP000095042"/>
    </source>
</evidence>
<protein>
    <submittedName>
        <fullName evidence="2">Uncharacterized protein</fullName>
    </submittedName>
</protein>
<dbReference type="RefSeq" id="WP_069624380.1">
    <property type="nucleotide sequence ID" value="NZ_LPWD01000312.1"/>
</dbReference>
<dbReference type="Proteomes" id="UP000095042">
    <property type="component" value="Unassembled WGS sequence"/>
</dbReference>
<evidence type="ECO:0000313" key="2">
    <source>
        <dbReference type="EMBL" id="ODS02436.1"/>
    </source>
</evidence>
<dbReference type="EMBL" id="LPWD01000312">
    <property type="protein sequence ID" value="ODS02436.1"/>
    <property type="molecule type" value="Genomic_DNA"/>
</dbReference>
<dbReference type="AlphaFoldDB" id="A0A1E3W9I6"/>
<feature type="transmembrane region" description="Helical" evidence="1">
    <location>
        <begin position="12"/>
        <end position="31"/>
    </location>
</feature>
<sequence>MVENLIAEGVGLLAGLLLITLLGGRIARWWSESAFDKKWRKHRQLVAKNIANESEALDNHLFYFGKDLIATSQKAMNELSALDHAQMQNKYNEIREGFDKIERFFESNHFCLRDKDQEAAIAYLDYTVNQVENEALSGFRMAWTNFEAMLDTHLRGSKSLDARIGGPYGDMTRHEFMRARAQSIDTMIGSIDRAMWDSKARALSESLRTP</sequence>
<evidence type="ECO:0000256" key="1">
    <source>
        <dbReference type="SAM" id="Phobius"/>
    </source>
</evidence>